<evidence type="ECO:0000256" key="1">
    <source>
        <dbReference type="SAM" id="Phobius"/>
    </source>
</evidence>
<reference evidence="2 3" key="1">
    <citation type="submission" date="2019-03" db="EMBL/GenBank/DDBJ databases">
        <title>Genomic Encyclopedia of Type Strains, Phase IV (KMG-IV): sequencing the most valuable type-strain genomes for metagenomic binning, comparative biology and taxonomic classification.</title>
        <authorList>
            <person name="Goeker M."/>
        </authorList>
    </citation>
    <scope>NUCLEOTIDE SEQUENCE [LARGE SCALE GENOMIC DNA]</scope>
    <source>
        <strain evidence="2 3">DSM 1709</strain>
    </source>
</reference>
<keyword evidence="1" id="KW-0812">Transmembrane</keyword>
<keyword evidence="1" id="KW-0472">Membrane</keyword>
<comment type="caution">
    <text evidence="2">The sequence shown here is derived from an EMBL/GenBank/DDBJ whole genome shotgun (WGS) entry which is preliminary data.</text>
</comment>
<dbReference type="GeneID" id="99684785"/>
<evidence type="ECO:0000313" key="2">
    <source>
        <dbReference type="EMBL" id="TCP04669.1"/>
    </source>
</evidence>
<accession>A0A4R2MBC3</accession>
<proteinExistence type="predicted"/>
<sequence>MNDPIRLALQRREWRRRQRRLDLTAAVLLCLVVSLVYWTVPLVA</sequence>
<protein>
    <submittedName>
        <fullName evidence="2">Uncharacterized protein</fullName>
    </submittedName>
</protein>
<organism evidence="2 3">
    <name type="scientific">Rubrivivax gelatinosus</name>
    <name type="common">Rhodocyclus gelatinosus</name>
    <name type="synonym">Rhodopseudomonas gelatinosa</name>
    <dbReference type="NCBI Taxonomy" id="28068"/>
    <lineage>
        <taxon>Bacteria</taxon>
        <taxon>Pseudomonadati</taxon>
        <taxon>Pseudomonadota</taxon>
        <taxon>Betaproteobacteria</taxon>
        <taxon>Burkholderiales</taxon>
        <taxon>Sphaerotilaceae</taxon>
        <taxon>Rubrivivax</taxon>
    </lineage>
</organism>
<dbReference type="Proteomes" id="UP000295106">
    <property type="component" value="Unassembled WGS sequence"/>
</dbReference>
<dbReference type="AlphaFoldDB" id="A0A4R2MBC3"/>
<gene>
    <name evidence="2" type="ORF">EV684_102430</name>
</gene>
<evidence type="ECO:0000313" key="3">
    <source>
        <dbReference type="Proteomes" id="UP000295106"/>
    </source>
</evidence>
<dbReference type="EMBL" id="SLXD01000002">
    <property type="protein sequence ID" value="TCP04669.1"/>
    <property type="molecule type" value="Genomic_DNA"/>
</dbReference>
<name>A0A4R2MBC3_RUBGE</name>
<keyword evidence="1" id="KW-1133">Transmembrane helix</keyword>
<dbReference type="RefSeq" id="WP_259375513.1">
    <property type="nucleotide sequence ID" value="NZ_CP181386.1"/>
</dbReference>
<feature type="transmembrane region" description="Helical" evidence="1">
    <location>
        <begin position="21"/>
        <end position="40"/>
    </location>
</feature>